<name>A0ABT4Q9X9_9BACL</name>
<proteinExistence type="predicted"/>
<gene>
    <name evidence="2" type="ORF">O9H85_14335</name>
</gene>
<dbReference type="InterPro" id="IPR050194">
    <property type="entry name" value="Glycosyltransferase_grp1"/>
</dbReference>
<evidence type="ECO:0000313" key="2">
    <source>
        <dbReference type="EMBL" id="MCZ8513591.1"/>
    </source>
</evidence>
<reference evidence="2 3" key="1">
    <citation type="submission" date="2022-12" db="EMBL/GenBank/DDBJ databases">
        <title>Draft genome sequence of Paenibacillus sp. dW9.</title>
        <authorList>
            <person name="Choi E.-W."/>
            <person name="Kim D.-U."/>
        </authorList>
    </citation>
    <scope>NUCLEOTIDE SEQUENCE [LARGE SCALE GENOMIC DNA]</scope>
    <source>
        <strain evidence="3">dW9</strain>
    </source>
</reference>
<dbReference type="RefSeq" id="WP_269882107.1">
    <property type="nucleotide sequence ID" value="NZ_JAQAGZ010000008.1"/>
</dbReference>
<dbReference type="Gene3D" id="3.40.50.11090">
    <property type="match status" value="1"/>
</dbReference>
<dbReference type="Gene3D" id="3.40.50.2000">
    <property type="entry name" value="Glycogen Phosphorylase B"/>
    <property type="match status" value="1"/>
</dbReference>
<dbReference type="PANTHER" id="PTHR45947">
    <property type="entry name" value="SULFOQUINOVOSYL TRANSFERASE SQD2"/>
    <property type="match status" value="1"/>
</dbReference>
<evidence type="ECO:0000259" key="1">
    <source>
        <dbReference type="Pfam" id="PF00534"/>
    </source>
</evidence>
<dbReference type="Pfam" id="PF00534">
    <property type="entry name" value="Glycos_transf_1"/>
    <property type="match status" value="1"/>
</dbReference>
<keyword evidence="3" id="KW-1185">Reference proteome</keyword>
<comment type="caution">
    <text evidence="2">The sequence shown here is derived from an EMBL/GenBank/DDBJ whole genome shotgun (WGS) entry which is preliminary data.</text>
</comment>
<dbReference type="InterPro" id="IPR001296">
    <property type="entry name" value="Glyco_trans_1"/>
</dbReference>
<dbReference type="PROSITE" id="PS51257">
    <property type="entry name" value="PROKAR_LIPOPROTEIN"/>
    <property type="match status" value="1"/>
</dbReference>
<protein>
    <submittedName>
        <fullName evidence="2">Glycosyltransferase family 4 protein</fullName>
    </submittedName>
</protein>
<dbReference type="PANTHER" id="PTHR45947:SF3">
    <property type="entry name" value="SULFOQUINOVOSYL TRANSFERASE SQD2"/>
    <property type="match status" value="1"/>
</dbReference>
<organism evidence="2 3">
    <name type="scientific">Paenibacillus gyeongsangnamensis</name>
    <dbReference type="NCBI Taxonomy" id="3388067"/>
    <lineage>
        <taxon>Bacteria</taxon>
        <taxon>Bacillati</taxon>
        <taxon>Bacillota</taxon>
        <taxon>Bacilli</taxon>
        <taxon>Bacillales</taxon>
        <taxon>Paenibacillaceae</taxon>
        <taxon>Paenibacillus</taxon>
    </lineage>
</organism>
<dbReference type="Proteomes" id="UP001527882">
    <property type="component" value="Unassembled WGS sequence"/>
</dbReference>
<dbReference type="EMBL" id="JAQAGZ010000008">
    <property type="protein sequence ID" value="MCZ8513591.1"/>
    <property type="molecule type" value="Genomic_DNA"/>
</dbReference>
<feature type="domain" description="Glycosyl transferase family 1" evidence="1">
    <location>
        <begin position="158"/>
        <end position="309"/>
    </location>
</feature>
<sequence>MRVVIPVGALHLGGGCKNLADVANALHTRGHDTEVLVPEGMPVVYDVHCKLTRIPSLDPSYIPYGDIVLANFYTTFKACYEAWPRHCVRFSQAYEPHWVPDKEFALWTYAHGVPIVSLSHWLDDQIFNDVGQRTFVLNPGIDPQIFYPSPVRKRLDKDKRKIILYLARDPDSGYELKGFHDFVKCMELFKEAYRGKFIVYMVCPEKILSLPSGIPYRTFGAVSDKEFAELYRTADVFVSSSWIEAYGFPPLEAMACGTPVVTTNSGGILDFSEHLKSAFITPPRDPRSLALALQAVLTDEDLYQTLIRGGLESASRFTQYNFEQRFVNVMEQIVRERSWQRK</sequence>
<evidence type="ECO:0000313" key="3">
    <source>
        <dbReference type="Proteomes" id="UP001527882"/>
    </source>
</evidence>
<dbReference type="SUPFAM" id="SSF53756">
    <property type="entry name" value="UDP-Glycosyltransferase/glycogen phosphorylase"/>
    <property type="match status" value="1"/>
</dbReference>
<accession>A0ABT4Q9X9</accession>
<dbReference type="CDD" id="cd03801">
    <property type="entry name" value="GT4_PimA-like"/>
    <property type="match status" value="1"/>
</dbReference>